<sequence length="80" mass="9820">MNAHGNCLKNYEIFCYSTFYMNKENNIREKKKFLIYFVKKNIIRTFEKSIPFMKTLMNISNRNNIRILIIMMIIKLKKFK</sequence>
<organism evidence="1 2">
    <name type="scientific">Plasmodium falciparum MaliPS096_E11</name>
    <dbReference type="NCBI Taxonomy" id="1036727"/>
    <lineage>
        <taxon>Eukaryota</taxon>
        <taxon>Sar</taxon>
        <taxon>Alveolata</taxon>
        <taxon>Apicomplexa</taxon>
        <taxon>Aconoidasida</taxon>
        <taxon>Haemosporida</taxon>
        <taxon>Plasmodiidae</taxon>
        <taxon>Plasmodium</taxon>
        <taxon>Plasmodium (Laverania)</taxon>
    </lineage>
</organism>
<dbReference type="EMBL" id="KI925597">
    <property type="protein sequence ID" value="ETW47841.1"/>
    <property type="molecule type" value="Genomic_DNA"/>
</dbReference>
<accession>A0A024WMT6</accession>
<dbReference type="AlphaFoldDB" id="A0A024WMT6"/>
<reference evidence="1 2" key="1">
    <citation type="submission" date="2013-02" db="EMBL/GenBank/DDBJ databases">
        <title>The Genome Annotation of Plasmodium falciparum MaliPS096_E11.</title>
        <authorList>
            <consortium name="The Broad Institute Genome Sequencing Platform"/>
            <consortium name="The Broad Institute Genome Sequencing Center for Infectious Disease"/>
            <person name="Neafsey D."/>
            <person name="Hoffman S."/>
            <person name="Volkman S."/>
            <person name="Rosenthal P."/>
            <person name="Walker B."/>
            <person name="Young S.K."/>
            <person name="Zeng Q."/>
            <person name="Gargeya S."/>
            <person name="Fitzgerald M."/>
            <person name="Haas B."/>
            <person name="Abouelleil A."/>
            <person name="Allen A.W."/>
            <person name="Alvarado L."/>
            <person name="Arachchi H.M."/>
            <person name="Berlin A.M."/>
            <person name="Chapman S.B."/>
            <person name="Gainer-Dewar J."/>
            <person name="Goldberg J."/>
            <person name="Griggs A."/>
            <person name="Gujja S."/>
            <person name="Hansen M."/>
            <person name="Howarth C."/>
            <person name="Imamovic A."/>
            <person name="Ireland A."/>
            <person name="Larimer J."/>
            <person name="McCowan C."/>
            <person name="Murphy C."/>
            <person name="Pearson M."/>
            <person name="Poon T.W."/>
            <person name="Priest M."/>
            <person name="Roberts A."/>
            <person name="Saif S."/>
            <person name="Shea T."/>
            <person name="Sisk P."/>
            <person name="Sykes S."/>
            <person name="Wortman J."/>
            <person name="Nusbaum C."/>
            <person name="Birren B."/>
        </authorList>
    </citation>
    <scope>NUCLEOTIDE SEQUENCE [LARGE SCALE GENOMIC DNA]</scope>
    <source>
        <strain evidence="1 2">MaliPS096_E11</strain>
    </source>
</reference>
<evidence type="ECO:0000313" key="2">
    <source>
        <dbReference type="Proteomes" id="UP000030699"/>
    </source>
</evidence>
<proteinExistence type="predicted"/>
<dbReference type="Proteomes" id="UP000030699">
    <property type="component" value="Unassembled WGS sequence"/>
</dbReference>
<reference evidence="1 2" key="2">
    <citation type="submission" date="2013-02" db="EMBL/GenBank/DDBJ databases">
        <title>The Genome Sequence of Plasmodium falciparum MaliPS096_E11.</title>
        <authorList>
            <consortium name="The Broad Institute Genome Sequencing Platform"/>
            <consortium name="The Broad Institute Genome Sequencing Center for Infectious Disease"/>
            <person name="Neafsey D."/>
            <person name="Cheeseman I."/>
            <person name="Volkman S."/>
            <person name="Adams J."/>
            <person name="Walker B."/>
            <person name="Young S.K."/>
            <person name="Zeng Q."/>
            <person name="Gargeya S."/>
            <person name="Fitzgerald M."/>
            <person name="Haas B."/>
            <person name="Abouelleil A."/>
            <person name="Alvarado L."/>
            <person name="Arachchi H.M."/>
            <person name="Berlin A.M."/>
            <person name="Chapman S.B."/>
            <person name="Dewar J."/>
            <person name="Goldberg J."/>
            <person name="Griggs A."/>
            <person name="Gujja S."/>
            <person name="Hansen M."/>
            <person name="Howarth C."/>
            <person name="Imamovic A."/>
            <person name="Larimer J."/>
            <person name="McCowan C."/>
            <person name="Murphy C."/>
            <person name="Neiman D."/>
            <person name="Pearson M."/>
            <person name="Priest M."/>
            <person name="Roberts A."/>
            <person name="Saif S."/>
            <person name="Shea T."/>
            <person name="Sisk P."/>
            <person name="Sykes S."/>
            <person name="Wortman J."/>
            <person name="Nusbaum C."/>
            <person name="Birren B."/>
        </authorList>
    </citation>
    <scope>NUCLEOTIDE SEQUENCE [LARGE SCALE GENOMIC DNA]</scope>
    <source>
        <strain evidence="1 2">MaliPS096_E11</strain>
    </source>
</reference>
<gene>
    <name evidence="1" type="ORF">PFMALIP_04098</name>
</gene>
<protein>
    <submittedName>
        <fullName evidence="1">Uncharacterized protein</fullName>
    </submittedName>
</protein>
<evidence type="ECO:0000313" key="1">
    <source>
        <dbReference type="EMBL" id="ETW47841.1"/>
    </source>
</evidence>
<name>A0A024WMT6_PLAFA</name>